<evidence type="ECO:0000313" key="2">
    <source>
        <dbReference type="EMBL" id="KAG8198603.1"/>
    </source>
</evidence>
<dbReference type="EMBL" id="JAFNEN010000038">
    <property type="protein sequence ID" value="KAG8198603.1"/>
    <property type="molecule type" value="Genomic_DNA"/>
</dbReference>
<dbReference type="Proteomes" id="UP000827092">
    <property type="component" value="Unassembled WGS sequence"/>
</dbReference>
<proteinExistence type="predicted"/>
<name>A0AAV6VS74_9ARAC</name>
<dbReference type="AlphaFoldDB" id="A0AAV6VS74"/>
<feature type="region of interest" description="Disordered" evidence="1">
    <location>
        <begin position="43"/>
        <end position="71"/>
    </location>
</feature>
<evidence type="ECO:0000313" key="3">
    <source>
        <dbReference type="Proteomes" id="UP000827092"/>
    </source>
</evidence>
<accession>A0AAV6VS74</accession>
<keyword evidence="3" id="KW-1185">Reference proteome</keyword>
<reference evidence="2 3" key="1">
    <citation type="journal article" date="2022" name="Nat. Ecol. Evol.">
        <title>A masculinizing supergene underlies an exaggerated male reproductive morph in a spider.</title>
        <authorList>
            <person name="Hendrickx F."/>
            <person name="De Corte Z."/>
            <person name="Sonet G."/>
            <person name="Van Belleghem S.M."/>
            <person name="Kostlbacher S."/>
            <person name="Vangestel C."/>
        </authorList>
    </citation>
    <scope>NUCLEOTIDE SEQUENCE [LARGE SCALE GENOMIC DNA]</scope>
    <source>
        <strain evidence="2">W744_W776</strain>
    </source>
</reference>
<protein>
    <submittedName>
        <fullName evidence="2">Uncharacterized protein</fullName>
    </submittedName>
</protein>
<organism evidence="2 3">
    <name type="scientific">Oedothorax gibbosus</name>
    <dbReference type="NCBI Taxonomy" id="931172"/>
    <lineage>
        <taxon>Eukaryota</taxon>
        <taxon>Metazoa</taxon>
        <taxon>Ecdysozoa</taxon>
        <taxon>Arthropoda</taxon>
        <taxon>Chelicerata</taxon>
        <taxon>Arachnida</taxon>
        <taxon>Araneae</taxon>
        <taxon>Araneomorphae</taxon>
        <taxon>Entelegynae</taxon>
        <taxon>Araneoidea</taxon>
        <taxon>Linyphiidae</taxon>
        <taxon>Erigoninae</taxon>
        <taxon>Oedothorax</taxon>
    </lineage>
</organism>
<gene>
    <name evidence="2" type="ORF">JTE90_026500</name>
</gene>
<evidence type="ECO:0000256" key="1">
    <source>
        <dbReference type="SAM" id="MobiDB-lite"/>
    </source>
</evidence>
<comment type="caution">
    <text evidence="2">The sequence shown here is derived from an EMBL/GenBank/DDBJ whole genome shotgun (WGS) entry which is preliminary data.</text>
</comment>
<sequence>MSFGSFSKKRAAMMGVHLRSPSSSIMKAELFPRWINDFPCHASPKERLRAPQNQSLEPMKGNVSSKKRGELIDPIKQSSFTMVGRLK</sequence>